<accession>A0ABV2U892</accession>
<dbReference type="Proteomes" id="UP001550044">
    <property type="component" value="Unassembled WGS sequence"/>
</dbReference>
<dbReference type="RefSeq" id="WP_356709582.1">
    <property type="nucleotide sequence ID" value="NZ_JBEXIP010000007.1"/>
</dbReference>
<dbReference type="EMBL" id="JBEXIP010000007">
    <property type="protein sequence ID" value="MET8433666.1"/>
    <property type="molecule type" value="Genomic_DNA"/>
</dbReference>
<evidence type="ECO:0000313" key="2">
    <source>
        <dbReference type="Proteomes" id="UP001550044"/>
    </source>
</evidence>
<organism evidence="1 2">
    <name type="scientific">Streptomyces sp. 900116325</name>
    <dbReference type="NCBI Taxonomy" id="3154295"/>
    <lineage>
        <taxon>Bacteria</taxon>
        <taxon>Bacillati</taxon>
        <taxon>Actinomycetota</taxon>
        <taxon>Actinomycetes</taxon>
        <taxon>Kitasatosporales</taxon>
        <taxon>Streptomycetaceae</taxon>
        <taxon>Streptomyces</taxon>
    </lineage>
</organism>
<reference evidence="1 2" key="1">
    <citation type="submission" date="2024-06" db="EMBL/GenBank/DDBJ databases">
        <title>The Natural Products Discovery Center: Release of the First 8490 Sequenced Strains for Exploring Actinobacteria Biosynthetic Diversity.</title>
        <authorList>
            <person name="Kalkreuter E."/>
            <person name="Kautsar S.A."/>
            <person name="Yang D."/>
            <person name="Bader C.D."/>
            <person name="Teijaro C.N."/>
            <person name="Fluegel L."/>
            <person name="Davis C.M."/>
            <person name="Simpson J.R."/>
            <person name="Lauterbach L."/>
            <person name="Steele A.D."/>
            <person name="Gui C."/>
            <person name="Meng S."/>
            <person name="Li G."/>
            <person name="Viehrig K."/>
            <person name="Ye F."/>
            <person name="Su P."/>
            <person name="Kiefer A.F."/>
            <person name="Nichols A."/>
            <person name="Cepeda A.J."/>
            <person name="Yan W."/>
            <person name="Fan B."/>
            <person name="Jiang Y."/>
            <person name="Adhikari A."/>
            <person name="Zheng C.-J."/>
            <person name="Schuster L."/>
            <person name="Cowan T.M."/>
            <person name="Smanski M.J."/>
            <person name="Chevrette M.G."/>
            <person name="De Carvalho L.P.S."/>
            <person name="Shen B."/>
        </authorList>
    </citation>
    <scope>NUCLEOTIDE SEQUENCE [LARGE SCALE GENOMIC DNA]</scope>
    <source>
        <strain evidence="1 2">NPDC005137</strain>
    </source>
</reference>
<protein>
    <submittedName>
        <fullName evidence="1">Uncharacterized protein</fullName>
    </submittedName>
</protein>
<proteinExistence type="predicted"/>
<name>A0ABV2U892_9ACTN</name>
<sequence>MDDDVISERLRRRVRRDFPDAEVAKGVFGALRVLAAELADSRQGIERLLASAVFIAVGDIDRFISAVRCARSDWRDLLVAGGLGNEDWPSVLDRELGPRA</sequence>
<keyword evidence="2" id="KW-1185">Reference proteome</keyword>
<gene>
    <name evidence="1" type="ORF">ABZV61_12820</name>
</gene>
<evidence type="ECO:0000313" key="1">
    <source>
        <dbReference type="EMBL" id="MET8433666.1"/>
    </source>
</evidence>
<comment type="caution">
    <text evidence="1">The sequence shown here is derived from an EMBL/GenBank/DDBJ whole genome shotgun (WGS) entry which is preliminary data.</text>
</comment>